<gene>
    <name evidence="10" type="ORF">PRRU23_16990</name>
</gene>
<dbReference type="GO" id="GO:0015483">
    <property type="term" value="F:long-chain fatty acid transporting porin activity"/>
    <property type="evidence" value="ECO:0007669"/>
    <property type="project" value="TreeGrafter"/>
</dbReference>
<evidence type="ECO:0000256" key="6">
    <source>
        <dbReference type="ARBA" id="ARBA00023136"/>
    </source>
</evidence>
<evidence type="ECO:0000313" key="11">
    <source>
        <dbReference type="Proteomes" id="UP000887043"/>
    </source>
</evidence>
<comment type="caution">
    <text evidence="10">The sequence shown here is derived from an EMBL/GenBank/DDBJ whole genome shotgun (WGS) entry which is preliminary data.</text>
</comment>
<dbReference type="SUPFAM" id="SSF56935">
    <property type="entry name" value="Porins"/>
    <property type="match status" value="1"/>
</dbReference>
<evidence type="ECO:0000256" key="3">
    <source>
        <dbReference type="ARBA" id="ARBA00022452"/>
    </source>
</evidence>
<evidence type="ECO:0000256" key="1">
    <source>
        <dbReference type="ARBA" id="ARBA00004571"/>
    </source>
</evidence>
<keyword evidence="3" id="KW-1134">Transmembrane beta strand</keyword>
<feature type="chain" id="PRO_5041268987" evidence="8">
    <location>
        <begin position="22"/>
        <end position="519"/>
    </location>
</feature>
<dbReference type="EMBL" id="BPTR01000001">
    <property type="protein sequence ID" value="GJG27999.1"/>
    <property type="molecule type" value="Genomic_DNA"/>
</dbReference>
<evidence type="ECO:0000313" key="10">
    <source>
        <dbReference type="EMBL" id="GJG27999.1"/>
    </source>
</evidence>
<evidence type="ECO:0000256" key="4">
    <source>
        <dbReference type="ARBA" id="ARBA00022692"/>
    </source>
</evidence>
<evidence type="ECO:0000256" key="5">
    <source>
        <dbReference type="ARBA" id="ARBA00022729"/>
    </source>
</evidence>
<dbReference type="GO" id="GO:0009279">
    <property type="term" value="C:cell outer membrane"/>
    <property type="evidence" value="ECO:0007669"/>
    <property type="project" value="UniProtKB-SubCell"/>
</dbReference>
<keyword evidence="7" id="KW-0998">Cell outer membrane</keyword>
<accession>A0AA37MLN0</accession>
<dbReference type="InterPro" id="IPR005017">
    <property type="entry name" value="OMPP1/FadL/TodX"/>
</dbReference>
<evidence type="ECO:0000256" key="8">
    <source>
        <dbReference type="SAM" id="SignalP"/>
    </source>
</evidence>
<protein>
    <submittedName>
        <fullName evidence="10">Membrane protein</fullName>
    </submittedName>
</protein>
<feature type="signal peptide" evidence="8">
    <location>
        <begin position="1"/>
        <end position="21"/>
    </location>
</feature>
<proteinExistence type="inferred from homology"/>
<comment type="subcellular location">
    <subcellularLocation>
        <location evidence="1">Cell outer membrane</location>
        <topology evidence="1">Multi-pass membrane protein</topology>
    </subcellularLocation>
</comment>
<organism evidence="10 11">
    <name type="scientific">Segatella bryantii</name>
    <name type="common">Prevotella bryantii</name>
    <dbReference type="NCBI Taxonomy" id="77095"/>
    <lineage>
        <taxon>Bacteria</taxon>
        <taxon>Pseudomonadati</taxon>
        <taxon>Bacteroidota</taxon>
        <taxon>Bacteroidia</taxon>
        <taxon>Bacteroidales</taxon>
        <taxon>Prevotellaceae</taxon>
        <taxon>Segatella</taxon>
    </lineage>
</organism>
<dbReference type="AlphaFoldDB" id="A0AA37MLN0"/>
<dbReference type="Gene3D" id="2.40.160.60">
    <property type="entry name" value="Outer membrane protein transport protein (OMPP1/FadL/TodX)"/>
    <property type="match status" value="1"/>
</dbReference>
<keyword evidence="5 8" id="KW-0732">Signal</keyword>
<dbReference type="PANTHER" id="PTHR35093:SF8">
    <property type="entry name" value="OUTER MEMBRANE PROTEIN NMB0088-RELATED"/>
    <property type="match status" value="1"/>
</dbReference>
<feature type="domain" description="Outer membrane protein beta-barrel" evidence="9">
    <location>
        <begin position="367"/>
        <end position="519"/>
    </location>
</feature>
<dbReference type="Proteomes" id="UP000887043">
    <property type="component" value="Unassembled WGS sequence"/>
</dbReference>
<evidence type="ECO:0000256" key="7">
    <source>
        <dbReference type="ARBA" id="ARBA00023237"/>
    </source>
</evidence>
<name>A0AA37MLN0_SEGBR</name>
<reference evidence="10" key="1">
    <citation type="submission" date="2021-08" db="EMBL/GenBank/DDBJ databases">
        <title>Prevotella lacticifex sp. nov., isolated from rumen of cow.</title>
        <authorList>
            <person name="Shinkai T."/>
            <person name="Ikeyama N."/>
            <person name="Kumagai M."/>
            <person name="Ohmori H."/>
            <person name="Sakamoto M."/>
            <person name="Ohkuma M."/>
            <person name="Mitsumori M."/>
        </authorList>
    </citation>
    <scope>NUCLEOTIDE SEQUENCE</scope>
    <source>
        <strain evidence="10">DSM 11371</strain>
    </source>
</reference>
<dbReference type="Pfam" id="PF13505">
    <property type="entry name" value="OMP_b-brl"/>
    <property type="match status" value="1"/>
</dbReference>
<keyword evidence="4" id="KW-0812">Transmembrane</keyword>
<evidence type="ECO:0000259" key="9">
    <source>
        <dbReference type="Pfam" id="PF13505"/>
    </source>
</evidence>
<comment type="similarity">
    <text evidence="2">Belongs to the OmpP1/FadL family.</text>
</comment>
<dbReference type="InterPro" id="IPR027385">
    <property type="entry name" value="Beta-barrel_OMP"/>
</dbReference>
<sequence length="519" mass="57091">MNKMKLAFTAISIAACSPAFAGGLLTNTNQHIAFNRMMSREASIGIDGVYYNPAGVAFMDDGTYFSINWQTVAQTRTIENEYALFNNNTNNPTAQRQFKGKAFAPVLPSFQFAYNKNNLSLQANFAVAGGGGKCKFDDGLGSFEKIVSETAMGAVGLANAIDGTINQALQTTGMQIFTNDAMFGTKGTYSFNSYMRGRQYYFGLSVGAAYKLNSNWSVYGGLRTVYASCNYYGYVKDIKVGNMPLYQVLDPSKSNSADIELNCDQNGWGFTPIIAIDYKLRHWNFSAKYEFKTRMRLKNESVNRTPSIGNLPANLASAFSANGFDENTSAAILNSKNVTDAMVSLKTQFDQKLDEAIGEYADGKSIACDIPALLTLGVGYSPIDPLRINVGYHYFWDKQATAYNNKNEKLSRGTIELNAGVEYDASKLVTVSAGWQNTNYGLTREYMEDKSFVTSSNSIGAGVCLHLTNKLDLNLAYFTTLYGHEKTSEESTLGTTKLSYNSDYTRTNHVFGVGVDFKF</sequence>
<dbReference type="PROSITE" id="PS51257">
    <property type="entry name" value="PROKAR_LIPOPROTEIN"/>
    <property type="match status" value="1"/>
</dbReference>
<dbReference type="RefSeq" id="WP_006281537.1">
    <property type="nucleotide sequence ID" value="NZ_BPTR01000001.1"/>
</dbReference>
<dbReference type="PANTHER" id="PTHR35093">
    <property type="entry name" value="OUTER MEMBRANE PROTEIN NMB0088-RELATED"/>
    <property type="match status" value="1"/>
</dbReference>
<evidence type="ECO:0000256" key="2">
    <source>
        <dbReference type="ARBA" id="ARBA00008163"/>
    </source>
</evidence>
<keyword evidence="6" id="KW-0472">Membrane</keyword>